<keyword evidence="3 9" id="KW-0479">Metal-binding</keyword>
<evidence type="ECO:0000256" key="8">
    <source>
        <dbReference type="PIRSR" id="PIRSR000294-1"/>
    </source>
</evidence>
<evidence type="ECO:0000256" key="7">
    <source>
        <dbReference type="ARBA" id="ARBA00023004"/>
    </source>
</evidence>
<keyword evidence="12" id="KW-0575">Peroxidase</keyword>
<keyword evidence="6" id="KW-0560">Oxidoreductase</keyword>
<keyword evidence="7 9" id="KW-0408">Iron</keyword>
<accession>A0A1P9WWQ1</accession>
<dbReference type="InterPro" id="IPR051395">
    <property type="entry name" value="Cytochrome_c_Peroxidase/MauG"/>
</dbReference>
<evidence type="ECO:0000256" key="2">
    <source>
        <dbReference type="ARBA" id="ARBA00022617"/>
    </source>
</evidence>
<feature type="binding site" description="axial binding residue" evidence="9">
    <location>
        <position position="97"/>
    </location>
    <ligand>
        <name>heme c</name>
        <dbReference type="ChEBI" id="CHEBI:61717"/>
        <label>1</label>
    </ligand>
    <ligandPart>
        <name>Fe</name>
        <dbReference type="ChEBI" id="CHEBI:18248"/>
    </ligandPart>
</feature>
<dbReference type="KEGG" id="smon:AWR27_10980"/>
<dbReference type="PROSITE" id="PS51257">
    <property type="entry name" value="PROKAR_LIPOPROTEIN"/>
    <property type="match status" value="1"/>
</dbReference>
<dbReference type="GO" id="GO:0004130">
    <property type="term" value="F:cytochrome-c peroxidase activity"/>
    <property type="evidence" value="ECO:0007669"/>
    <property type="project" value="TreeGrafter"/>
</dbReference>
<dbReference type="InterPro" id="IPR009056">
    <property type="entry name" value="Cyt_c-like_dom"/>
</dbReference>
<dbReference type="RefSeq" id="WP_077131235.1">
    <property type="nucleotide sequence ID" value="NZ_CP014263.1"/>
</dbReference>
<dbReference type="GO" id="GO:0009055">
    <property type="term" value="F:electron transfer activity"/>
    <property type="evidence" value="ECO:0007669"/>
    <property type="project" value="InterPro"/>
</dbReference>
<evidence type="ECO:0000256" key="4">
    <source>
        <dbReference type="ARBA" id="ARBA00022729"/>
    </source>
</evidence>
<evidence type="ECO:0000256" key="1">
    <source>
        <dbReference type="ARBA" id="ARBA00004418"/>
    </source>
</evidence>
<evidence type="ECO:0000313" key="12">
    <source>
        <dbReference type="EMBL" id="AQG79801.1"/>
    </source>
</evidence>
<dbReference type="InterPro" id="IPR036909">
    <property type="entry name" value="Cyt_c-like_dom_sf"/>
</dbReference>
<dbReference type="OrthoDB" id="9805202at2"/>
<dbReference type="GO" id="GO:0020037">
    <property type="term" value="F:heme binding"/>
    <property type="evidence" value="ECO:0007669"/>
    <property type="project" value="InterPro"/>
</dbReference>
<dbReference type="PANTHER" id="PTHR30600:SF10">
    <property type="entry name" value="BLL6722 PROTEIN"/>
    <property type="match status" value="1"/>
</dbReference>
<evidence type="ECO:0000256" key="10">
    <source>
        <dbReference type="SAM" id="SignalP"/>
    </source>
</evidence>
<reference evidence="12 13" key="1">
    <citation type="submission" date="2016-01" db="EMBL/GenBank/DDBJ databases">
        <authorList>
            <person name="Oliw E.H."/>
        </authorList>
    </citation>
    <scope>NUCLEOTIDE SEQUENCE [LARGE SCALE GENOMIC DNA]</scope>
    <source>
        <strain evidence="12 13">DY10</strain>
    </source>
</reference>
<keyword evidence="5" id="KW-0574">Periplasm</keyword>
<comment type="subcellular location">
    <subcellularLocation>
        <location evidence="1">Periplasm</location>
    </subcellularLocation>
</comment>
<evidence type="ECO:0000259" key="11">
    <source>
        <dbReference type="PROSITE" id="PS51007"/>
    </source>
</evidence>
<dbReference type="PANTHER" id="PTHR30600">
    <property type="entry name" value="CYTOCHROME C PEROXIDASE-RELATED"/>
    <property type="match status" value="1"/>
</dbReference>
<evidence type="ECO:0000256" key="5">
    <source>
        <dbReference type="ARBA" id="ARBA00022764"/>
    </source>
</evidence>
<evidence type="ECO:0000256" key="6">
    <source>
        <dbReference type="ARBA" id="ARBA00023002"/>
    </source>
</evidence>
<dbReference type="InterPro" id="IPR026259">
    <property type="entry name" value="MauG/Cytc_peroxidase"/>
</dbReference>
<sequence>MHRWKLIGLLASAGLFACVVSCQPNESGGVGPVKPDPSQPVEYKPTPFPWKKPANFPEPIYKFSNNPLTVEGVALGRALFYDDALSANGTVSCAFCHQQSAAFGHTDHALSHGINDKIGTRNVPAVQNAAFYSSFFWDGGVVDLDLLPINPIENPVEMGHNMPALLNALRKGNRYRPLFQAAFGSDSITSARFLKAMSQFMLTMVSANSRYDKYVRKEAGGELTPGELSGLTLFKQKCAGCHAGELFTDQRFRNNGLSRDLNKDEGRSLVTLRPEDKYMFRVPSLRNVDRTPPYMHDGRFWTLDQVLDHYTTNLQDVPELDPLLRQNQTGKPGISLTVTEKQQIIAFLRTLTDTEYISDRRLGPPTF</sequence>
<dbReference type="Proteomes" id="UP000187941">
    <property type="component" value="Chromosome"/>
</dbReference>
<feature type="binding site" description="covalent" evidence="8">
    <location>
        <position position="238"/>
    </location>
    <ligand>
        <name>heme c</name>
        <dbReference type="ChEBI" id="CHEBI:61717"/>
        <label>2</label>
    </ligand>
</feature>
<feature type="binding site" description="covalent" evidence="8">
    <location>
        <position position="96"/>
    </location>
    <ligand>
        <name>heme c</name>
        <dbReference type="ChEBI" id="CHEBI:61717"/>
        <label>1</label>
    </ligand>
</feature>
<gene>
    <name evidence="12" type="ORF">AWR27_10980</name>
</gene>
<evidence type="ECO:0000313" key="13">
    <source>
        <dbReference type="Proteomes" id="UP000187941"/>
    </source>
</evidence>
<dbReference type="STRING" id="1178516.AWR27_10980"/>
<dbReference type="GO" id="GO:0046872">
    <property type="term" value="F:metal ion binding"/>
    <property type="evidence" value="ECO:0007669"/>
    <property type="project" value="UniProtKB-KW"/>
</dbReference>
<evidence type="ECO:0000256" key="9">
    <source>
        <dbReference type="PIRSR" id="PIRSR000294-2"/>
    </source>
</evidence>
<organism evidence="12 13">
    <name type="scientific">Spirosoma montaniterrae</name>
    <dbReference type="NCBI Taxonomy" id="1178516"/>
    <lineage>
        <taxon>Bacteria</taxon>
        <taxon>Pseudomonadati</taxon>
        <taxon>Bacteroidota</taxon>
        <taxon>Cytophagia</taxon>
        <taxon>Cytophagales</taxon>
        <taxon>Cytophagaceae</taxon>
        <taxon>Spirosoma</taxon>
    </lineage>
</organism>
<dbReference type="Gene3D" id="1.10.760.10">
    <property type="entry name" value="Cytochrome c-like domain"/>
    <property type="match status" value="2"/>
</dbReference>
<feature type="signal peptide" evidence="10">
    <location>
        <begin position="1"/>
        <end position="17"/>
    </location>
</feature>
<dbReference type="AlphaFoldDB" id="A0A1P9WWQ1"/>
<protein>
    <submittedName>
        <fullName evidence="12">Cytochrome-c peroxidase</fullName>
    </submittedName>
</protein>
<feature type="binding site" description="axial binding residue" evidence="9">
    <location>
        <position position="242"/>
    </location>
    <ligand>
        <name>heme c</name>
        <dbReference type="ChEBI" id="CHEBI:61717"/>
        <label>2</label>
    </ligand>
    <ligandPart>
        <name>Fe</name>
        <dbReference type="ChEBI" id="CHEBI:18248"/>
    </ligandPart>
</feature>
<keyword evidence="13" id="KW-1185">Reference proteome</keyword>
<dbReference type="GO" id="GO:0042597">
    <property type="term" value="C:periplasmic space"/>
    <property type="evidence" value="ECO:0007669"/>
    <property type="project" value="UniProtKB-SubCell"/>
</dbReference>
<feature type="binding site" description="covalent" evidence="8">
    <location>
        <position position="93"/>
    </location>
    <ligand>
        <name>heme c</name>
        <dbReference type="ChEBI" id="CHEBI:61717"/>
        <label>1</label>
    </ligand>
</feature>
<keyword evidence="4 10" id="KW-0732">Signal</keyword>
<feature type="chain" id="PRO_5012433444" evidence="10">
    <location>
        <begin position="18"/>
        <end position="367"/>
    </location>
</feature>
<dbReference type="EMBL" id="CP014263">
    <property type="protein sequence ID" value="AQG79801.1"/>
    <property type="molecule type" value="Genomic_DNA"/>
</dbReference>
<comment type="cofactor">
    <cofactor evidence="8">
        <name>heme</name>
        <dbReference type="ChEBI" id="CHEBI:30413"/>
    </cofactor>
    <text evidence="8">Binds 2 heme groups.</text>
</comment>
<feature type="domain" description="Cytochrome c" evidence="11">
    <location>
        <begin position="225"/>
        <end position="352"/>
    </location>
</feature>
<keyword evidence="2 8" id="KW-0349">Heme</keyword>
<feature type="binding site" description="covalent" evidence="8">
    <location>
        <position position="241"/>
    </location>
    <ligand>
        <name>heme c</name>
        <dbReference type="ChEBI" id="CHEBI:61717"/>
        <label>2</label>
    </ligand>
</feature>
<evidence type="ECO:0000256" key="3">
    <source>
        <dbReference type="ARBA" id="ARBA00022723"/>
    </source>
</evidence>
<comment type="PTM">
    <text evidence="8">Binds 2 heme groups per subunit.</text>
</comment>
<dbReference type="InterPro" id="IPR004852">
    <property type="entry name" value="Di-haem_cyt_c_peroxidsae"/>
</dbReference>
<dbReference type="SUPFAM" id="SSF46626">
    <property type="entry name" value="Cytochrome c"/>
    <property type="match status" value="2"/>
</dbReference>
<name>A0A1P9WWQ1_9BACT</name>
<dbReference type="Pfam" id="PF03150">
    <property type="entry name" value="CCP_MauG"/>
    <property type="match status" value="1"/>
</dbReference>
<dbReference type="PIRSF" id="PIRSF000294">
    <property type="entry name" value="Cytochrome-c_peroxidase"/>
    <property type="match status" value="1"/>
</dbReference>
<proteinExistence type="predicted"/>
<dbReference type="PROSITE" id="PS51007">
    <property type="entry name" value="CYTC"/>
    <property type="match status" value="1"/>
</dbReference>